<accession>A0A061QRB4</accession>
<organism evidence="1">
    <name type="scientific">Tetraselmis sp. GSL018</name>
    <dbReference type="NCBI Taxonomy" id="582737"/>
    <lineage>
        <taxon>Eukaryota</taxon>
        <taxon>Viridiplantae</taxon>
        <taxon>Chlorophyta</taxon>
        <taxon>core chlorophytes</taxon>
        <taxon>Chlorodendrophyceae</taxon>
        <taxon>Chlorodendrales</taxon>
        <taxon>Chlorodendraceae</taxon>
        <taxon>Tetraselmis</taxon>
    </lineage>
</organism>
<gene>
    <name evidence="1" type="ORF">TSPGSL018_23915</name>
</gene>
<dbReference type="AlphaFoldDB" id="A0A061QRB4"/>
<feature type="non-terminal residue" evidence="1">
    <location>
        <position position="1"/>
    </location>
</feature>
<dbReference type="EMBL" id="GBEZ01024790">
    <property type="protein sequence ID" value="JAC62233.1"/>
    <property type="molecule type" value="Transcribed_RNA"/>
</dbReference>
<reference evidence="1" key="1">
    <citation type="submission" date="2014-05" db="EMBL/GenBank/DDBJ databases">
        <title>The transcriptome of the halophilic microalga Tetraselmis sp. GSL018 isolated from the Great Salt Lake, Utah.</title>
        <authorList>
            <person name="Jinkerson R.E."/>
            <person name="D'Adamo S."/>
            <person name="Posewitz M.C."/>
        </authorList>
    </citation>
    <scope>NUCLEOTIDE SEQUENCE</scope>
    <source>
        <strain evidence="1">GSL018</strain>
    </source>
</reference>
<sequence length="40" mass="4204">NGEGQLGGRQDICSGMIVKLTVLCLQPVALQVSRLCSRGC</sequence>
<proteinExistence type="predicted"/>
<evidence type="ECO:0000313" key="1">
    <source>
        <dbReference type="EMBL" id="JAC62233.1"/>
    </source>
</evidence>
<name>A0A061QRB4_9CHLO</name>
<protein>
    <submittedName>
        <fullName evidence="1">Uncharacterized protein</fullName>
    </submittedName>
</protein>